<keyword evidence="1" id="KW-0472">Membrane</keyword>
<dbReference type="RefSeq" id="WP_209144258.1">
    <property type="nucleotide sequence ID" value="NZ_JAGHKO010000017.1"/>
</dbReference>
<proteinExistence type="predicted"/>
<name>A0ABS3Z6H4_9BACT</name>
<reference evidence="2 3" key="1">
    <citation type="submission" date="2021-03" db="EMBL/GenBank/DDBJ databases">
        <title>Assistant Professor.</title>
        <authorList>
            <person name="Huq M.A."/>
        </authorList>
    </citation>
    <scope>NUCLEOTIDE SEQUENCE [LARGE SCALE GENOMIC DNA]</scope>
    <source>
        <strain evidence="2 3">MAH-29</strain>
    </source>
</reference>
<gene>
    <name evidence="2" type="ORF">J7I42_32540</name>
</gene>
<keyword evidence="3" id="KW-1185">Reference proteome</keyword>
<keyword evidence="1" id="KW-0812">Transmembrane</keyword>
<feature type="transmembrane region" description="Helical" evidence="1">
    <location>
        <begin position="38"/>
        <end position="59"/>
    </location>
</feature>
<sequence>MSNNSVSRSFRPLLLLFIITTALFITSRARFARWDVDADVLIIGNLVLFAAAAISFYLFSRSWNSKNPQAILRTVYGGMFSKMMICLIAVIIYLSIVGKGFNKAGIIGCMFLYVVYTTLEVVILMKLSKQKKNV</sequence>
<evidence type="ECO:0000313" key="2">
    <source>
        <dbReference type="EMBL" id="MBO9205061.1"/>
    </source>
</evidence>
<organism evidence="2 3">
    <name type="scientific">Niastella soli</name>
    <dbReference type="NCBI Taxonomy" id="2821487"/>
    <lineage>
        <taxon>Bacteria</taxon>
        <taxon>Pseudomonadati</taxon>
        <taxon>Bacteroidota</taxon>
        <taxon>Chitinophagia</taxon>
        <taxon>Chitinophagales</taxon>
        <taxon>Chitinophagaceae</taxon>
        <taxon>Niastella</taxon>
    </lineage>
</organism>
<evidence type="ECO:0000256" key="1">
    <source>
        <dbReference type="SAM" id="Phobius"/>
    </source>
</evidence>
<accession>A0ABS3Z6H4</accession>
<feature type="transmembrane region" description="Helical" evidence="1">
    <location>
        <begin position="104"/>
        <end position="125"/>
    </location>
</feature>
<protein>
    <recommendedName>
        <fullName evidence="4">ATP synthase subunit I</fullName>
    </recommendedName>
</protein>
<evidence type="ECO:0008006" key="4">
    <source>
        <dbReference type="Google" id="ProtNLM"/>
    </source>
</evidence>
<evidence type="ECO:0000313" key="3">
    <source>
        <dbReference type="Proteomes" id="UP000677244"/>
    </source>
</evidence>
<feature type="transmembrane region" description="Helical" evidence="1">
    <location>
        <begin position="80"/>
        <end position="98"/>
    </location>
</feature>
<dbReference type="EMBL" id="JAGHKO010000017">
    <property type="protein sequence ID" value="MBO9205061.1"/>
    <property type="molecule type" value="Genomic_DNA"/>
</dbReference>
<comment type="caution">
    <text evidence="2">The sequence shown here is derived from an EMBL/GenBank/DDBJ whole genome shotgun (WGS) entry which is preliminary data.</text>
</comment>
<dbReference type="Proteomes" id="UP000677244">
    <property type="component" value="Unassembled WGS sequence"/>
</dbReference>
<keyword evidence="1" id="KW-1133">Transmembrane helix</keyword>